<feature type="transmembrane region" description="Helical" evidence="1">
    <location>
        <begin position="64"/>
        <end position="82"/>
    </location>
</feature>
<proteinExistence type="predicted"/>
<name>A0A518DWX0_9BACT</name>
<feature type="transmembrane region" description="Helical" evidence="1">
    <location>
        <begin position="38"/>
        <end position="58"/>
    </location>
</feature>
<accession>A0A518DWX0</accession>
<dbReference type="KEGG" id="lcre:Pla8534_41510"/>
<reference evidence="2 3" key="1">
    <citation type="submission" date="2019-02" db="EMBL/GenBank/DDBJ databases">
        <title>Deep-cultivation of Planctomycetes and their phenomic and genomic characterization uncovers novel biology.</title>
        <authorList>
            <person name="Wiegand S."/>
            <person name="Jogler M."/>
            <person name="Boedeker C."/>
            <person name="Pinto D."/>
            <person name="Vollmers J."/>
            <person name="Rivas-Marin E."/>
            <person name="Kohn T."/>
            <person name="Peeters S.H."/>
            <person name="Heuer A."/>
            <person name="Rast P."/>
            <person name="Oberbeckmann S."/>
            <person name="Bunk B."/>
            <person name="Jeske O."/>
            <person name="Meyerdierks A."/>
            <person name="Storesund J.E."/>
            <person name="Kallscheuer N."/>
            <person name="Luecker S."/>
            <person name="Lage O.M."/>
            <person name="Pohl T."/>
            <person name="Merkel B.J."/>
            <person name="Hornburger P."/>
            <person name="Mueller R.-W."/>
            <person name="Bruemmer F."/>
            <person name="Labrenz M."/>
            <person name="Spormann A.M."/>
            <person name="Op den Camp H."/>
            <person name="Overmann J."/>
            <person name="Amann R."/>
            <person name="Jetten M.S.M."/>
            <person name="Mascher T."/>
            <person name="Medema M.H."/>
            <person name="Devos D.P."/>
            <person name="Kaster A.-K."/>
            <person name="Ovreas L."/>
            <person name="Rohde M."/>
            <person name="Galperin M.Y."/>
            <person name="Jogler C."/>
        </authorList>
    </citation>
    <scope>NUCLEOTIDE SEQUENCE [LARGE SCALE GENOMIC DNA]</scope>
    <source>
        <strain evidence="2 3">Pla85_3_4</strain>
    </source>
</reference>
<organism evidence="2 3">
    <name type="scientific">Lignipirellula cremea</name>
    <dbReference type="NCBI Taxonomy" id="2528010"/>
    <lineage>
        <taxon>Bacteria</taxon>
        <taxon>Pseudomonadati</taxon>
        <taxon>Planctomycetota</taxon>
        <taxon>Planctomycetia</taxon>
        <taxon>Pirellulales</taxon>
        <taxon>Pirellulaceae</taxon>
        <taxon>Lignipirellula</taxon>
    </lineage>
</organism>
<protein>
    <submittedName>
        <fullName evidence="2">Uncharacterized protein</fullName>
    </submittedName>
</protein>
<evidence type="ECO:0000313" key="2">
    <source>
        <dbReference type="EMBL" id="QDU96331.1"/>
    </source>
</evidence>
<evidence type="ECO:0000313" key="3">
    <source>
        <dbReference type="Proteomes" id="UP000317648"/>
    </source>
</evidence>
<feature type="transmembrane region" description="Helical" evidence="1">
    <location>
        <begin position="12"/>
        <end position="31"/>
    </location>
</feature>
<sequence length="96" mass="10440">MILACSDSLFLTLLVVTQIFGLASVICARLCEGSRFQSLFYSMFFIAYILVGAGAMSSVSRGENGWLCCVVTLTIMSVGAVLDSTRAPLEKSFRHF</sequence>
<keyword evidence="3" id="KW-1185">Reference proteome</keyword>
<dbReference type="AlphaFoldDB" id="A0A518DWX0"/>
<keyword evidence="1" id="KW-0472">Membrane</keyword>
<dbReference type="EMBL" id="CP036433">
    <property type="protein sequence ID" value="QDU96331.1"/>
    <property type="molecule type" value="Genomic_DNA"/>
</dbReference>
<gene>
    <name evidence="2" type="ORF">Pla8534_41510</name>
</gene>
<dbReference type="RefSeq" id="WP_145054971.1">
    <property type="nucleotide sequence ID" value="NZ_CP036433.1"/>
</dbReference>
<keyword evidence="1" id="KW-0812">Transmembrane</keyword>
<evidence type="ECO:0000256" key="1">
    <source>
        <dbReference type="SAM" id="Phobius"/>
    </source>
</evidence>
<keyword evidence="1" id="KW-1133">Transmembrane helix</keyword>
<dbReference type="Proteomes" id="UP000317648">
    <property type="component" value="Chromosome"/>
</dbReference>